<reference evidence="1" key="1">
    <citation type="journal article" date="2014" name="Int. J. Syst. Evol. Microbiol.">
        <title>Complete genome of a new Firmicutes species belonging to the dominant human colonic microbiota ('Ruminococcus bicirculans') reveals two chromosomes and a selective capacity to utilize plant glucans.</title>
        <authorList>
            <consortium name="NISC Comparative Sequencing Program"/>
            <person name="Wegmann U."/>
            <person name="Louis P."/>
            <person name="Goesmann A."/>
            <person name="Henrissat B."/>
            <person name="Duncan S.H."/>
            <person name="Flint H.J."/>
        </authorList>
    </citation>
    <scope>NUCLEOTIDE SEQUENCE</scope>
    <source>
        <strain evidence="1">NBRC 109915</strain>
    </source>
</reference>
<gene>
    <name evidence="1" type="ORF">GCM10007927_28830</name>
</gene>
<keyword evidence="2" id="KW-1185">Reference proteome</keyword>
<dbReference type="PROSITE" id="PS51257">
    <property type="entry name" value="PROKAR_LIPOPROTEIN"/>
    <property type="match status" value="1"/>
</dbReference>
<evidence type="ECO:0000313" key="1">
    <source>
        <dbReference type="EMBL" id="GLQ28080.1"/>
    </source>
</evidence>
<proteinExistence type="predicted"/>
<organism evidence="1 2">
    <name type="scientific">Sulfitobacter pacificus</name>
    <dbReference type="NCBI Taxonomy" id="1499314"/>
    <lineage>
        <taxon>Bacteria</taxon>
        <taxon>Pseudomonadati</taxon>
        <taxon>Pseudomonadota</taxon>
        <taxon>Alphaproteobacteria</taxon>
        <taxon>Rhodobacterales</taxon>
        <taxon>Roseobacteraceae</taxon>
        <taxon>Sulfitobacter</taxon>
    </lineage>
</organism>
<evidence type="ECO:0008006" key="3">
    <source>
        <dbReference type="Google" id="ProtNLM"/>
    </source>
</evidence>
<reference evidence="1" key="2">
    <citation type="submission" date="2023-01" db="EMBL/GenBank/DDBJ databases">
        <title>Draft genome sequence of Sulfitobacter pacificus strain NBRC 109915.</title>
        <authorList>
            <person name="Sun Q."/>
            <person name="Mori K."/>
        </authorList>
    </citation>
    <scope>NUCLEOTIDE SEQUENCE</scope>
    <source>
        <strain evidence="1">NBRC 109915</strain>
    </source>
</reference>
<comment type="caution">
    <text evidence="1">The sequence shown here is derived from an EMBL/GenBank/DDBJ whole genome shotgun (WGS) entry which is preliminary data.</text>
</comment>
<name>A0ABQ5VLU9_9RHOB</name>
<accession>A0ABQ5VLU9</accession>
<dbReference type="Proteomes" id="UP001161388">
    <property type="component" value="Unassembled WGS sequence"/>
</dbReference>
<protein>
    <recommendedName>
        <fullName evidence="3">Lipoprotein</fullName>
    </recommendedName>
</protein>
<sequence length="82" mass="8876">MWKRYVLLAVIGLGACSSDPSAYKMDFNDGGISGSYSPEGWTSEEVRTSVVSRCPTGKAESYSETPQSNGWIKFIAVCENAT</sequence>
<dbReference type="EMBL" id="BSNL01000001">
    <property type="protein sequence ID" value="GLQ28080.1"/>
    <property type="molecule type" value="Genomic_DNA"/>
</dbReference>
<evidence type="ECO:0000313" key="2">
    <source>
        <dbReference type="Proteomes" id="UP001161388"/>
    </source>
</evidence>